<reference evidence="7 8" key="1">
    <citation type="submission" date="2019-05" db="EMBL/GenBank/DDBJ databases">
        <title>Genome sequence of Klebsiella sp strain TOUT106.</title>
        <authorList>
            <person name="Rahi P."/>
            <person name="Chaudhari D."/>
        </authorList>
    </citation>
    <scope>NUCLEOTIDE SEQUENCE [LARGE SCALE GENOMIC DNA]</scope>
    <source>
        <strain evidence="7 8">TOUT106</strain>
    </source>
</reference>
<keyword evidence="3" id="KW-0731">Sigma factor</keyword>
<evidence type="ECO:0000256" key="4">
    <source>
        <dbReference type="ARBA" id="ARBA00023125"/>
    </source>
</evidence>
<dbReference type="GO" id="GO:0006352">
    <property type="term" value="P:DNA-templated transcription initiation"/>
    <property type="evidence" value="ECO:0007669"/>
    <property type="project" value="InterPro"/>
</dbReference>
<organism evidence="7 8">
    <name type="scientific">Klebsiella indica</name>
    <dbReference type="NCBI Taxonomy" id="2582917"/>
    <lineage>
        <taxon>Bacteria</taxon>
        <taxon>Pseudomonadati</taxon>
        <taxon>Pseudomonadota</taxon>
        <taxon>Gammaproteobacteria</taxon>
        <taxon>Enterobacterales</taxon>
        <taxon>Enterobacteriaceae</taxon>
        <taxon>Klebsiella/Raoultella group</taxon>
        <taxon>Klebsiella</taxon>
    </lineage>
</organism>
<dbReference type="PANTHER" id="PTHR43133:SF8">
    <property type="entry name" value="RNA POLYMERASE SIGMA FACTOR HI_1459-RELATED"/>
    <property type="match status" value="1"/>
</dbReference>
<dbReference type="InterPro" id="IPR013249">
    <property type="entry name" value="RNA_pol_sigma70_r4_t2"/>
</dbReference>
<sequence length="174" mass="20343">MEVSRNHSHPTKHISDIYAELHPLLLRIMAYRTGSHRVAQTLSQHLYNQFLKSANDIKSDTEIRNALIRLALHTSTDYLRIEKCRERLLIGTLHMFDNYDYASDNESESEADKAERNRMTSILEKLPEQYRIPLHLSRVEGLTHAEIAARLSVSMNDIEIYLTRAMLYCRENMK</sequence>
<accession>A0A5R9L8W4</accession>
<dbReference type="SUPFAM" id="SSF88659">
    <property type="entry name" value="Sigma3 and sigma4 domains of RNA polymerase sigma factors"/>
    <property type="match status" value="1"/>
</dbReference>
<protein>
    <submittedName>
        <fullName evidence="7">RNA polymerase sigma factor</fullName>
    </submittedName>
</protein>
<evidence type="ECO:0000313" key="7">
    <source>
        <dbReference type="EMBL" id="TLV05004.1"/>
    </source>
</evidence>
<dbReference type="EMBL" id="VCHQ01000040">
    <property type="protein sequence ID" value="TLV05004.1"/>
    <property type="molecule type" value="Genomic_DNA"/>
</dbReference>
<dbReference type="RefSeq" id="WP_138363162.1">
    <property type="nucleotide sequence ID" value="NZ_VCHQ01000040.1"/>
</dbReference>
<dbReference type="Proteomes" id="UP000307430">
    <property type="component" value="Unassembled WGS sequence"/>
</dbReference>
<keyword evidence="4" id="KW-0238">DNA-binding</keyword>
<dbReference type="InterPro" id="IPR036388">
    <property type="entry name" value="WH-like_DNA-bd_sf"/>
</dbReference>
<evidence type="ECO:0000259" key="6">
    <source>
        <dbReference type="Pfam" id="PF08281"/>
    </source>
</evidence>
<dbReference type="GO" id="GO:0003677">
    <property type="term" value="F:DNA binding"/>
    <property type="evidence" value="ECO:0007669"/>
    <property type="project" value="UniProtKB-KW"/>
</dbReference>
<dbReference type="Pfam" id="PF08281">
    <property type="entry name" value="Sigma70_r4_2"/>
    <property type="match status" value="1"/>
</dbReference>
<evidence type="ECO:0000256" key="2">
    <source>
        <dbReference type="ARBA" id="ARBA00023015"/>
    </source>
</evidence>
<dbReference type="InterPro" id="IPR013325">
    <property type="entry name" value="RNA_pol_sigma_r2"/>
</dbReference>
<keyword evidence="5" id="KW-0804">Transcription</keyword>
<evidence type="ECO:0000256" key="1">
    <source>
        <dbReference type="ARBA" id="ARBA00010641"/>
    </source>
</evidence>
<dbReference type="Gene3D" id="1.10.10.10">
    <property type="entry name" value="Winged helix-like DNA-binding domain superfamily/Winged helix DNA-binding domain"/>
    <property type="match status" value="1"/>
</dbReference>
<comment type="caution">
    <text evidence="7">The sequence shown here is derived from an EMBL/GenBank/DDBJ whole genome shotgun (WGS) entry which is preliminary data.</text>
</comment>
<gene>
    <name evidence="7" type="ORF">FE839_23605</name>
</gene>
<evidence type="ECO:0000313" key="8">
    <source>
        <dbReference type="Proteomes" id="UP000307430"/>
    </source>
</evidence>
<dbReference type="InterPro" id="IPR039425">
    <property type="entry name" value="RNA_pol_sigma-70-like"/>
</dbReference>
<dbReference type="SUPFAM" id="SSF88946">
    <property type="entry name" value="Sigma2 domain of RNA polymerase sigma factors"/>
    <property type="match status" value="1"/>
</dbReference>
<dbReference type="GO" id="GO:0016987">
    <property type="term" value="F:sigma factor activity"/>
    <property type="evidence" value="ECO:0007669"/>
    <property type="project" value="UniProtKB-KW"/>
</dbReference>
<evidence type="ECO:0000256" key="3">
    <source>
        <dbReference type="ARBA" id="ARBA00023082"/>
    </source>
</evidence>
<name>A0A5R9L8W4_9ENTR</name>
<dbReference type="NCBIfam" id="TIGR02937">
    <property type="entry name" value="sigma70-ECF"/>
    <property type="match status" value="1"/>
</dbReference>
<feature type="domain" description="RNA polymerase sigma factor 70 region 4 type 2" evidence="6">
    <location>
        <begin position="118"/>
        <end position="167"/>
    </location>
</feature>
<dbReference type="PANTHER" id="PTHR43133">
    <property type="entry name" value="RNA POLYMERASE ECF-TYPE SIGMA FACTO"/>
    <property type="match status" value="1"/>
</dbReference>
<proteinExistence type="inferred from homology"/>
<dbReference type="InterPro" id="IPR013324">
    <property type="entry name" value="RNA_pol_sigma_r3/r4-like"/>
</dbReference>
<keyword evidence="2" id="KW-0805">Transcription regulation</keyword>
<keyword evidence="8" id="KW-1185">Reference proteome</keyword>
<dbReference type="InterPro" id="IPR014284">
    <property type="entry name" value="RNA_pol_sigma-70_dom"/>
</dbReference>
<dbReference type="AlphaFoldDB" id="A0A5R9L8W4"/>
<comment type="similarity">
    <text evidence="1">Belongs to the sigma-70 factor family. ECF subfamily.</text>
</comment>
<evidence type="ECO:0000256" key="5">
    <source>
        <dbReference type="ARBA" id="ARBA00023163"/>
    </source>
</evidence>